<reference evidence="1" key="1">
    <citation type="submission" date="2018-05" db="EMBL/GenBank/DDBJ databases">
        <authorList>
            <person name="Lanie J.A."/>
            <person name="Ng W.-L."/>
            <person name="Kazmierczak K.M."/>
            <person name="Andrzejewski T.M."/>
            <person name="Davidsen T.M."/>
            <person name="Wayne K.J."/>
            <person name="Tettelin H."/>
            <person name="Glass J.I."/>
            <person name="Rusch D."/>
            <person name="Podicherti R."/>
            <person name="Tsui H.-C.T."/>
            <person name="Winkler M.E."/>
        </authorList>
    </citation>
    <scope>NUCLEOTIDE SEQUENCE</scope>
</reference>
<protein>
    <submittedName>
        <fullName evidence="1">Uncharacterized protein</fullName>
    </submittedName>
</protein>
<dbReference type="PROSITE" id="PS51257">
    <property type="entry name" value="PROKAR_LIPOPROTEIN"/>
    <property type="match status" value="1"/>
</dbReference>
<sequence>MIRVLLLSMTLLALGSCDAPGPLKAERDVDRLFGHSEDNTVVVDAILIVDRPLPHVDLRRAASPGVAYAAAGAALTGATVAIHRDGGVYDYLRDPVTDGCYLPPPGAD</sequence>
<dbReference type="AlphaFoldDB" id="A0A382PJ54"/>
<evidence type="ECO:0000313" key="1">
    <source>
        <dbReference type="EMBL" id="SVC72708.1"/>
    </source>
</evidence>
<proteinExistence type="predicted"/>
<organism evidence="1">
    <name type="scientific">marine metagenome</name>
    <dbReference type="NCBI Taxonomy" id="408172"/>
    <lineage>
        <taxon>unclassified sequences</taxon>
        <taxon>metagenomes</taxon>
        <taxon>ecological metagenomes</taxon>
    </lineage>
</organism>
<name>A0A382PJ54_9ZZZZ</name>
<accession>A0A382PJ54</accession>
<feature type="non-terminal residue" evidence="1">
    <location>
        <position position="108"/>
    </location>
</feature>
<gene>
    <name evidence="1" type="ORF">METZ01_LOCUS325562</name>
</gene>
<dbReference type="EMBL" id="UINC01107381">
    <property type="protein sequence ID" value="SVC72708.1"/>
    <property type="molecule type" value="Genomic_DNA"/>
</dbReference>